<organism evidence="1 3">
    <name type="scientific">Puccinia coronata f. sp. avenae</name>
    <dbReference type="NCBI Taxonomy" id="200324"/>
    <lineage>
        <taxon>Eukaryota</taxon>
        <taxon>Fungi</taxon>
        <taxon>Dikarya</taxon>
        <taxon>Basidiomycota</taxon>
        <taxon>Pucciniomycotina</taxon>
        <taxon>Pucciniomycetes</taxon>
        <taxon>Pucciniales</taxon>
        <taxon>Pucciniaceae</taxon>
        <taxon>Puccinia</taxon>
    </lineage>
</organism>
<dbReference type="Proteomes" id="UP000235392">
    <property type="component" value="Unassembled WGS sequence"/>
</dbReference>
<comment type="caution">
    <text evidence="1">The sequence shown here is derived from an EMBL/GenBank/DDBJ whole genome shotgun (WGS) entry which is preliminary data.</text>
</comment>
<sequence>MNCICKLRIASETCAPSEHENFLKLKKLHRFNSVEHRRPFNSLLQEFLNCKFNSAHSQLVKDPKIQEELGSAQVEACCCFSVSIPTLIFALSNRVVGQGLKYKKSSTTISFPAKSISRLVASLPSHSASWWPACRVSQHNGGQPAESLSRLVTGSAYQLAGNPLPNPLRRLATSPPGNIRG</sequence>
<dbReference type="AlphaFoldDB" id="A0A2N5RV92"/>
<name>A0A2N5RV92_9BASI</name>
<dbReference type="EMBL" id="PGCI01000115">
    <property type="protein sequence ID" value="PLW39456.1"/>
    <property type="molecule type" value="Genomic_DNA"/>
</dbReference>
<dbReference type="EMBL" id="PGCI01001441">
    <property type="protein sequence ID" value="PLW04898.1"/>
    <property type="molecule type" value="Genomic_DNA"/>
</dbReference>
<evidence type="ECO:0000313" key="2">
    <source>
        <dbReference type="EMBL" id="PLW39456.1"/>
    </source>
</evidence>
<gene>
    <name evidence="2" type="ORF">PCASD_08037</name>
    <name evidence="1" type="ORF">PCASD_26171</name>
</gene>
<protein>
    <submittedName>
        <fullName evidence="1">Uncharacterized protein</fullName>
    </submittedName>
</protein>
<proteinExistence type="predicted"/>
<evidence type="ECO:0000313" key="3">
    <source>
        <dbReference type="Proteomes" id="UP000235392"/>
    </source>
</evidence>
<reference evidence="1 3" key="1">
    <citation type="submission" date="2017-11" db="EMBL/GenBank/DDBJ databases">
        <title>De novo assembly and phasing of dikaryotic genomes from two isolates of Puccinia coronata f. sp. avenae, the causal agent of oat crown rust.</title>
        <authorList>
            <person name="Miller M.E."/>
            <person name="Zhang Y."/>
            <person name="Omidvar V."/>
            <person name="Sperschneider J."/>
            <person name="Schwessinger B."/>
            <person name="Raley C."/>
            <person name="Palmer J.M."/>
            <person name="Garnica D."/>
            <person name="Upadhyaya N."/>
            <person name="Rathjen J."/>
            <person name="Taylor J.M."/>
            <person name="Park R.F."/>
            <person name="Dodds P.N."/>
            <person name="Hirsch C.D."/>
            <person name="Kianian S.F."/>
            <person name="Figueroa M."/>
        </authorList>
    </citation>
    <scope>NUCLEOTIDE SEQUENCE [LARGE SCALE GENOMIC DNA]</scope>
    <source>
        <strain evidence="1">12SD80</strain>
    </source>
</reference>
<evidence type="ECO:0000313" key="1">
    <source>
        <dbReference type="EMBL" id="PLW04898.1"/>
    </source>
</evidence>
<accession>A0A2N5RV92</accession>